<gene>
    <name evidence="1" type="ORF">GA0070611_0142</name>
</gene>
<dbReference type="Proteomes" id="UP000199385">
    <property type="component" value="Chromosome I"/>
</dbReference>
<evidence type="ECO:0000313" key="2">
    <source>
        <dbReference type="Proteomes" id="UP000199385"/>
    </source>
</evidence>
<dbReference type="EMBL" id="LT594323">
    <property type="protein sequence ID" value="SBT37263.1"/>
    <property type="molecule type" value="Genomic_DNA"/>
</dbReference>
<dbReference type="RefSeq" id="WP_091655832.1">
    <property type="nucleotide sequence ID" value="NZ_LT594323.1"/>
</dbReference>
<organism evidence="1 2">
    <name type="scientific">Micromonospora auratinigra</name>
    <dbReference type="NCBI Taxonomy" id="261654"/>
    <lineage>
        <taxon>Bacteria</taxon>
        <taxon>Bacillati</taxon>
        <taxon>Actinomycetota</taxon>
        <taxon>Actinomycetes</taxon>
        <taxon>Micromonosporales</taxon>
        <taxon>Micromonosporaceae</taxon>
        <taxon>Micromonospora</taxon>
    </lineage>
</organism>
<proteinExistence type="predicted"/>
<dbReference type="OrthoDB" id="3385517at2"/>
<accession>A0A1A8Z0L6</accession>
<name>A0A1A8Z0L6_9ACTN</name>
<reference evidence="2" key="1">
    <citation type="submission" date="2016-06" db="EMBL/GenBank/DDBJ databases">
        <authorList>
            <person name="Varghese N."/>
            <person name="Submissions Spin"/>
        </authorList>
    </citation>
    <scope>NUCLEOTIDE SEQUENCE [LARGE SCALE GENOMIC DNA]</scope>
    <source>
        <strain evidence="2">DSM 44815</strain>
    </source>
</reference>
<keyword evidence="2" id="KW-1185">Reference proteome</keyword>
<protein>
    <submittedName>
        <fullName evidence="1">Uncharacterized protein</fullName>
    </submittedName>
</protein>
<dbReference type="AlphaFoldDB" id="A0A1A8Z0L6"/>
<dbReference type="PATRIC" id="fig|261654.4.peg.139"/>
<evidence type="ECO:0000313" key="1">
    <source>
        <dbReference type="EMBL" id="SBT37263.1"/>
    </source>
</evidence>
<sequence length="123" mass="13761">MRDADPTAEESTFFAELAARLPEIQDWYHQDDDGTLWMTVSYDFTQDNRIYQTLRLDYDGKGLRGGWSPSCLNGDDGVRADAAMIATAGPAGLRLDCVDPTTDAAAAAAWFRRHIDRWPAHPR</sequence>